<keyword evidence="1" id="KW-0472">Membrane</keyword>
<gene>
    <name evidence="2" type="ORF">Dxin01_00145</name>
</gene>
<evidence type="ECO:0000313" key="2">
    <source>
        <dbReference type="EMBL" id="GAA5500424.1"/>
    </source>
</evidence>
<reference evidence="2 3" key="1">
    <citation type="submission" date="2024-02" db="EMBL/GenBank/DDBJ databases">
        <title>Deinococcus xinjiangensis NBRC 107630.</title>
        <authorList>
            <person name="Ichikawa N."/>
            <person name="Katano-Makiyama Y."/>
            <person name="Hidaka K."/>
        </authorList>
    </citation>
    <scope>NUCLEOTIDE SEQUENCE [LARGE SCALE GENOMIC DNA]</scope>
    <source>
        <strain evidence="2 3">NBRC 107630</strain>
    </source>
</reference>
<protein>
    <submittedName>
        <fullName evidence="2">Uncharacterized protein</fullName>
    </submittedName>
</protein>
<evidence type="ECO:0000313" key="3">
    <source>
        <dbReference type="Proteomes" id="UP001458946"/>
    </source>
</evidence>
<dbReference type="Proteomes" id="UP001458946">
    <property type="component" value="Unassembled WGS sequence"/>
</dbReference>
<feature type="transmembrane region" description="Helical" evidence="1">
    <location>
        <begin position="12"/>
        <end position="40"/>
    </location>
</feature>
<evidence type="ECO:0000256" key="1">
    <source>
        <dbReference type="SAM" id="Phobius"/>
    </source>
</evidence>
<comment type="caution">
    <text evidence="2">The sequence shown here is derived from an EMBL/GenBank/DDBJ whole genome shotgun (WGS) entry which is preliminary data.</text>
</comment>
<accession>A0ABP9V568</accession>
<dbReference type="RefSeq" id="WP_353540408.1">
    <property type="nucleotide sequence ID" value="NZ_BAABRN010000001.1"/>
</dbReference>
<keyword evidence="1" id="KW-1133">Transmembrane helix</keyword>
<keyword evidence="3" id="KW-1185">Reference proteome</keyword>
<organism evidence="2 3">
    <name type="scientific">Deinococcus xinjiangensis</name>
    <dbReference type="NCBI Taxonomy" id="457454"/>
    <lineage>
        <taxon>Bacteria</taxon>
        <taxon>Thermotogati</taxon>
        <taxon>Deinococcota</taxon>
        <taxon>Deinococci</taxon>
        <taxon>Deinococcales</taxon>
        <taxon>Deinococcaceae</taxon>
        <taxon>Deinococcus</taxon>
    </lineage>
</organism>
<keyword evidence="1" id="KW-0812">Transmembrane</keyword>
<sequence>MTLSGSAPQAQGAGCAGTVGCALIIFLFGVVGFAMIGLMLKGLFN</sequence>
<proteinExistence type="predicted"/>
<name>A0ABP9V568_9DEIO</name>
<dbReference type="EMBL" id="BAABRN010000001">
    <property type="protein sequence ID" value="GAA5500424.1"/>
    <property type="molecule type" value="Genomic_DNA"/>
</dbReference>